<dbReference type="Proteomes" id="UP001295684">
    <property type="component" value="Unassembled WGS sequence"/>
</dbReference>
<dbReference type="InterPro" id="IPR023210">
    <property type="entry name" value="NADP_OxRdtase_dom"/>
</dbReference>
<dbReference type="InterPro" id="IPR018170">
    <property type="entry name" value="Aldo/ket_reductase_CS"/>
</dbReference>
<dbReference type="PROSITE" id="PS00062">
    <property type="entry name" value="ALDOKETO_REDUCTASE_2"/>
    <property type="match status" value="1"/>
</dbReference>
<dbReference type="InterPro" id="IPR036812">
    <property type="entry name" value="NAD(P)_OxRdtase_dom_sf"/>
</dbReference>
<organism evidence="7 8">
    <name type="scientific">Euplotes crassus</name>
    <dbReference type="NCBI Taxonomy" id="5936"/>
    <lineage>
        <taxon>Eukaryota</taxon>
        <taxon>Sar</taxon>
        <taxon>Alveolata</taxon>
        <taxon>Ciliophora</taxon>
        <taxon>Intramacronucleata</taxon>
        <taxon>Spirotrichea</taxon>
        <taxon>Hypotrichia</taxon>
        <taxon>Euplotida</taxon>
        <taxon>Euplotidae</taxon>
        <taxon>Moneuplotes</taxon>
    </lineage>
</organism>
<dbReference type="CDD" id="cd19071">
    <property type="entry name" value="AKR_AKR1-5-like"/>
    <property type="match status" value="1"/>
</dbReference>
<dbReference type="PIRSF" id="PIRSF000097">
    <property type="entry name" value="AKR"/>
    <property type="match status" value="1"/>
</dbReference>
<dbReference type="EMBL" id="CAMPGE010014540">
    <property type="protein sequence ID" value="CAI2373208.1"/>
    <property type="molecule type" value="Genomic_DNA"/>
</dbReference>
<evidence type="ECO:0000256" key="4">
    <source>
        <dbReference type="PIRSR" id="PIRSR000097-3"/>
    </source>
</evidence>
<dbReference type="GO" id="GO:0016616">
    <property type="term" value="F:oxidoreductase activity, acting on the CH-OH group of donors, NAD or NADP as acceptor"/>
    <property type="evidence" value="ECO:0007669"/>
    <property type="project" value="UniProtKB-ARBA"/>
</dbReference>
<comment type="caution">
    <text evidence="7">The sequence shown here is derived from an EMBL/GenBank/DDBJ whole genome shotgun (WGS) entry which is preliminary data.</text>
</comment>
<feature type="binding site" evidence="3">
    <location>
        <position position="158"/>
    </location>
    <ligand>
        <name>substrate</name>
    </ligand>
</feature>
<gene>
    <name evidence="7" type="ORF">ECRASSUSDP1_LOCUS14548</name>
</gene>
<reference evidence="7" key="1">
    <citation type="submission" date="2023-07" db="EMBL/GenBank/DDBJ databases">
        <authorList>
            <consortium name="AG Swart"/>
            <person name="Singh M."/>
            <person name="Singh A."/>
            <person name="Seah K."/>
            <person name="Emmerich C."/>
        </authorList>
    </citation>
    <scope>NUCLEOTIDE SEQUENCE</scope>
    <source>
        <strain evidence="7">DP1</strain>
    </source>
</reference>
<dbReference type="AlphaFoldDB" id="A0AAD2CXH6"/>
<keyword evidence="5" id="KW-0732">Signal</keyword>
<name>A0AAD2CXH6_EUPCR</name>
<evidence type="ECO:0000256" key="3">
    <source>
        <dbReference type="PIRSR" id="PIRSR000097-2"/>
    </source>
</evidence>
<evidence type="ECO:0000313" key="7">
    <source>
        <dbReference type="EMBL" id="CAI2373208.1"/>
    </source>
</evidence>
<evidence type="ECO:0000256" key="2">
    <source>
        <dbReference type="PIRSR" id="PIRSR000097-1"/>
    </source>
</evidence>
<feature type="active site" description="Proton donor" evidence="2">
    <location>
        <position position="99"/>
    </location>
</feature>
<accession>A0AAD2CXH6</accession>
<dbReference type="SUPFAM" id="SSF51430">
    <property type="entry name" value="NAD(P)-linked oxidoreductase"/>
    <property type="match status" value="1"/>
</dbReference>
<dbReference type="Pfam" id="PF00248">
    <property type="entry name" value="Aldo_ket_red"/>
    <property type="match status" value="1"/>
</dbReference>
<dbReference type="PRINTS" id="PR00069">
    <property type="entry name" value="ALDKETRDTASE"/>
</dbReference>
<evidence type="ECO:0000256" key="1">
    <source>
        <dbReference type="ARBA" id="ARBA00023002"/>
    </source>
</evidence>
<evidence type="ECO:0000256" key="5">
    <source>
        <dbReference type="SAM" id="SignalP"/>
    </source>
</evidence>
<evidence type="ECO:0000259" key="6">
    <source>
        <dbReference type="Pfam" id="PF00248"/>
    </source>
</evidence>
<keyword evidence="1" id="KW-0560">Oxidoreductase</keyword>
<proteinExistence type="predicted"/>
<dbReference type="InterPro" id="IPR020471">
    <property type="entry name" value="AKR"/>
</dbReference>
<sequence length="349" mass="39335">MGETKILKLLILCIILLYSPLALAKSCSEEPDKICEGCTSENDICTMQILQETSRSVALNNGEKMPTFGLGTYDIQNQEVITYSIVELNYRHIDTAQVYENEELVGKAIKEAIQAGISRDELFITTKLWNSGFENPVKALRESLERLNLQYVDMYLIHWPIPEFEEDKKTFKKTPMHQVWQGMERCVELGIAKSIGVSNFNVQLLIDMLAYAKIPPTCNQVEVHPYYQQEGLLQFCQKYGIAVVAYAPLSSPARPDGGNGRNILKDPILQQIANSHDKTPAQIALAWNLQLGNVVISKTNNVTRAKENIEAVSVALSSNEMNLIRSLDANEKVYDTQEWECFGNIHAFK</sequence>
<dbReference type="FunFam" id="3.20.20.100:FF:000002">
    <property type="entry name" value="2,5-diketo-D-gluconic acid reductase A"/>
    <property type="match status" value="1"/>
</dbReference>
<feature type="domain" description="NADP-dependent oxidoreductase" evidence="6">
    <location>
        <begin position="83"/>
        <end position="328"/>
    </location>
</feature>
<feature type="site" description="Lowers pKa of active site Tyr" evidence="4">
    <location>
        <position position="127"/>
    </location>
</feature>
<keyword evidence="8" id="KW-1185">Reference proteome</keyword>
<feature type="chain" id="PRO_5042023373" description="NADP-dependent oxidoreductase domain-containing protein" evidence="5">
    <location>
        <begin position="25"/>
        <end position="349"/>
    </location>
</feature>
<dbReference type="PANTHER" id="PTHR11732">
    <property type="entry name" value="ALDO/KETO REDUCTASE"/>
    <property type="match status" value="1"/>
</dbReference>
<dbReference type="Gene3D" id="3.20.20.100">
    <property type="entry name" value="NADP-dependent oxidoreductase domain"/>
    <property type="match status" value="1"/>
</dbReference>
<evidence type="ECO:0000313" key="8">
    <source>
        <dbReference type="Proteomes" id="UP001295684"/>
    </source>
</evidence>
<protein>
    <recommendedName>
        <fullName evidence="6">NADP-dependent oxidoreductase domain-containing protein</fullName>
    </recommendedName>
</protein>
<feature type="signal peptide" evidence="5">
    <location>
        <begin position="1"/>
        <end position="24"/>
    </location>
</feature>